<dbReference type="InterPro" id="IPR045584">
    <property type="entry name" value="Pilin-like"/>
</dbReference>
<reference evidence="1 2" key="1">
    <citation type="submission" date="2018-01" db="EMBL/GenBank/DDBJ databases">
        <title>Whole genome sequencing of Histamine producing bacteria.</title>
        <authorList>
            <person name="Butler K."/>
        </authorList>
    </citation>
    <scope>NUCLEOTIDE SEQUENCE [LARGE SCALE GENOMIC DNA]</scope>
    <source>
        <strain evidence="1 2">DSM 100436</strain>
    </source>
</reference>
<dbReference type="PROSITE" id="PS00409">
    <property type="entry name" value="PROKAR_NTER_METHYL"/>
    <property type="match status" value="1"/>
</dbReference>
<proteinExistence type="predicted"/>
<dbReference type="Gene3D" id="3.30.700.10">
    <property type="entry name" value="Glycoprotein, Type 4 Pilin"/>
    <property type="match status" value="1"/>
</dbReference>
<dbReference type="AlphaFoldDB" id="A0A2T3NBP1"/>
<evidence type="ECO:0000313" key="2">
    <source>
        <dbReference type="Proteomes" id="UP000241771"/>
    </source>
</evidence>
<dbReference type="RefSeq" id="WP_051902233.1">
    <property type="nucleotide sequence ID" value="NZ_JGVO01000460.1"/>
</dbReference>
<dbReference type="SUPFAM" id="SSF54523">
    <property type="entry name" value="Pili subunits"/>
    <property type="match status" value="1"/>
</dbReference>
<gene>
    <name evidence="1" type="ORF">C9I98_24235</name>
</gene>
<name>A0A2T3NBP1_9GAMM</name>
<protein>
    <submittedName>
        <fullName evidence="1">Prepilin-type cleavage/methylation domain-containing protein</fullName>
    </submittedName>
</protein>
<comment type="caution">
    <text evidence="1">The sequence shown here is derived from an EMBL/GenBank/DDBJ whole genome shotgun (WGS) entry which is preliminary data.</text>
</comment>
<sequence>MKSQGFTLIELVVVITLLGILSATAAPKFLDVQSDARVAVLDGLKGAIQGADGIVQGKAIINGLDHEDHEMLGPEHGINPTLSIVYGHIHMVKSNVDVAKPFNTDLRSVDLTHLIPDFDTISGVAFYHGDEKTDIEVANSKCFLFTANGPESGELLFDVETSGC</sequence>
<dbReference type="InterPro" id="IPR012902">
    <property type="entry name" value="N_methyl_site"/>
</dbReference>
<dbReference type="NCBIfam" id="TIGR02532">
    <property type="entry name" value="IV_pilin_GFxxxE"/>
    <property type="match status" value="1"/>
</dbReference>
<dbReference type="Pfam" id="PF07963">
    <property type="entry name" value="N_methyl"/>
    <property type="match status" value="1"/>
</dbReference>
<dbReference type="OrthoDB" id="5902365at2"/>
<keyword evidence="2" id="KW-1185">Reference proteome</keyword>
<evidence type="ECO:0000313" key="1">
    <source>
        <dbReference type="EMBL" id="PSW11361.1"/>
    </source>
</evidence>
<dbReference type="Proteomes" id="UP000241771">
    <property type="component" value="Unassembled WGS sequence"/>
</dbReference>
<accession>A0A2T3NBP1</accession>
<dbReference type="EMBL" id="PYMA01000024">
    <property type="protein sequence ID" value="PSW11361.1"/>
    <property type="molecule type" value="Genomic_DNA"/>
</dbReference>
<organism evidence="1 2">
    <name type="scientific">Photobacterium sanctipauli</name>
    <dbReference type="NCBI Taxonomy" id="1342794"/>
    <lineage>
        <taxon>Bacteria</taxon>
        <taxon>Pseudomonadati</taxon>
        <taxon>Pseudomonadota</taxon>
        <taxon>Gammaproteobacteria</taxon>
        <taxon>Vibrionales</taxon>
        <taxon>Vibrionaceae</taxon>
        <taxon>Photobacterium</taxon>
    </lineage>
</organism>